<name>A0A4R3NI46_9GAMM</name>
<dbReference type="CDD" id="cd18735">
    <property type="entry name" value="PIN_HiVapC1-like"/>
    <property type="match status" value="1"/>
</dbReference>
<accession>A0A4R3NI46</accession>
<comment type="caution">
    <text evidence="10">The sequence shown here is derived from an EMBL/GenBank/DDBJ whole genome shotgun (WGS) entry which is preliminary data.</text>
</comment>
<dbReference type="AlphaFoldDB" id="A0A4R3NI46"/>
<keyword evidence="5 8" id="KW-0378">Hydrolase</keyword>
<dbReference type="GO" id="GO:0000287">
    <property type="term" value="F:magnesium ion binding"/>
    <property type="evidence" value="ECO:0007669"/>
    <property type="project" value="UniProtKB-UniRule"/>
</dbReference>
<keyword evidence="2 8" id="KW-1277">Toxin-antitoxin system</keyword>
<evidence type="ECO:0000256" key="5">
    <source>
        <dbReference type="ARBA" id="ARBA00022801"/>
    </source>
</evidence>
<comment type="cofactor">
    <cofactor evidence="1 8">
        <name>Mg(2+)</name>
        <dbReference type="ChEBI" id="CHEBI:18420"/>
    </cofactor>
</comment>
<evidence type="ECO:0000256" key="2">
    <source>
        <dbReference type="ARBA" id="ARBA00022649"/>
    </source>
</evidence>
<dbReference type="OrthoDB" id="9796690at2"/>
<evidence type="ECO:0000256" key="6">
    <source>
        <dbReference type="ARBA" id="ARBA00022842"/>
    </source>
</evidence>
<organism evidence="10 11">
    <name type="scientific">Providencia alcalifaciens</name>
    <dbReference type="NCBI Taxonomy" id="126385"/>
    <lineage>
        <taxon>Bacteria</taxon>
        <taxon>Pseudomonadati</taxon>
        <taxon>Pseudomonadota</taxon>
        <taxon>Gammaproteobacteria</taxon>
        <taxon>Enterobacterales</taxon>
        <taxon>Morganellaceae</taxon>
        <taxon>Providencia</taxon>
    </lineage>
</organism>
<dbReference type="GO" id="GO:0004540">
    <property type="term" value="F:RNA nuclease activity"/>
    <property type="evidence" value="ECO:0007669"/>
    <property type="project" value="InterPro"/>
</dbReference>
<evidence type="ECO:0000256" key="8">
    <source>
        <dbReference type="HAMAP-Rule" id="MF_00265"/>
    </source>
</evidence>
<dbReference type="InterPro" id="IPR002716">
    <property type="entry name" value="PIN_dom"/>
</dbReference>
<dbReference type="Proteomes" id="UP000295055">
    <property type="component" value="Unassembled WGS sequence"/>
</dbReference>
<dbReference type="GO" id="GO:0004519">
    <property type="term" value="F:endonuclease activity"/>
    <property type="evidence" value="ECO:0007669"/>
    <property type="project" value="UniProtKB-KW"/>
</dbReference>
<evidence type="ECO:0000313" key="10">
    <source>
        <dbReference type="EMBL" id="TCT34361.1"/>
    </source>
</evidence>
<protein>
    <recommendedName>
        <fullName evidence="8">Ribonuclease VapC</fullName>
        <shortName evidence="8">RNase VapC</shortName>
        <ecNumber evidence="8">3.1.-.-</ecNumber>
    </recommendedName>
    <alternativeName>
        <fullName evidence="8">Toxin VapC</fullName>
    </alternativeName>
</protein>
<dbReference type="GO" id="GO:0090729">
    <property type="term" value="F:toxin activity"/>
    <property type="evidence" value="ECO:0007669"/>
    <property type="project" value="UniProtKB-KW"/>
</dbReference>
<dbReference type="EC" id="3.1.-.-" evidence="8"/>
<dbReference type="PANTHER" id="PTHR33653:SF1">
    <property type="entry name" value="RIBONUCLEASE VAPC2"/>
    <property type="match status" value="1"/>
</dbReference>
<evidence type="ECO:0000256" key="7">
    <source>
        <dbReference type="ARBA" id="ARBA00038093"/>
    </source>
</evidence>
<comment type="function">
    <text evidence="8">Toxic component of a toxin-antitoxin (TA) system. An RNase.</text>
</comment>
<keyword evidence="3 8" id="KW-0540">Nuclease</keyword>
<evidence type="ECO:0000256" key="4">
    <source>
        <dbReference type="ARBA" id="ARBA00022723"/>
    </source>
</evidence>
<evidence type="ECO:0000259" key="9">
    <source>
        <dbReference type="Pfam" id="PF01850"/>
    </source>
</evidence>
<dbReference type="InterPro" id="IPR050556">
    <property type="entry name" value="Type_II_TA_system_RNase"/>
</dbReference>
<dbReference type="InterPro" id="IPR022907">
    <property type="entry name" value="VapC_family"/>
</dbReference>
<dbReference type="NCBIfam" id="NF010285">
    <property type="entry name" value="PRK13725.1"/>
    <property type="match status" value="1"/>
</dbReference>
<dbReference type="RefSeq" id="WP_132496330.1">
    <property type="nucleotide sequence ID" value="NZ_JAWIZF010000069.1"/>
</dbReference>
<dbReference type="HAMAP" id="MF_00265">
    <property type="entry name" value="VapC_Nob1"/>
    <property type="match status" value="1"/>
</dbReference>
<keyword evidence="4 8" id="KW-0479">Metal-binding</keyword>
<feature type="domain" description="PIN" evidence="9">
    <location>
        <begin position="4"/>
        <end position="125"/>
    </location>
</feature>
<proteinExistence type="inferred from homology"/>
<keyword evidence="8" id="KW-0800">Toxin</keyword>
<dbReference type="PANTHER" id="PTHR33653">
    <property type="entry name" value="RIBONUCLEASE VAPC2"/>
    <property type="match status" value="1"/>
</dbReference>
<feature type="binding site" evidence="8">
    <location>
        <position position="98"/>
    </location>
    <ligand>
        <name>Mg(2+)</name>
        <dbReference type="ChEBI" id="CHEBI:18420"/>
    </ligand>
</feature>
<dbReference type="InterPro" id="IPR029060">
    <property type="entry name" value="PIN-like_dom_sf"/>
</dbReference>
<sequence>MIKYLLDTNIVIFTIKRRPAALLPKFNQHADQLAISTITLAELVFGAEKSMNPERNLAVVNDFVSRLCVLPYDEAAACHYGDIRANLEKQGKKIGENDLHIAAHARSKGLIVVTNNTREFERVDGLRLEDWVTPS</sequence>
<evidence type="ECO:0000313" key="11">
    <source>
        <dbReference type="Proteomes" id="UP000295055"/>
    </source>
</evidence>
<evidence type="ECO:0000256" key="3">
    <source>
        <dbReference type="ARBA" id="ARBA00022722"/>
    </source>
</evidence>
<dbReference type="Gene3D" id="3.40.50.1010">
    <property type="entry name" value="5'-nuclease"/>
    <property type="match status" value="1"/>
</dbReference>
<dbReference type="GO" id="GO:0016787">
    <property type="term" value="F:hydrolase activity"/>
    <property type="evidence" value="ECO:0007669"/>
    <property type="project" value="UniProtKB-KW"/>
</dbReference>
<evidence type="ECO:0000256" key="1">
    <source>
        <dbReference type="ARBA" id="ARBA00001946"/>
    </source>
</evidence>
<gene>
    <name evidence="8" type="primary">vapC</name>
    <name evidence="10" type="ORF">EC835_10572</name>
</gene>
<feature type="binding site" evidence="8">
    <location>
        <position position="7"/>
    </location>
    <ligand>
        <name>Mg(2+)</name>
        <dbReference type="ChEBI" id="CHEBI:18420"/>
    </ligand>
</feature>
<dbReference type="EMBL" id="SMAS01000005">
    <property type="protein sequence ID" value="TCT34361.1"/>
    <property type="molecule type" value="Genomic_DNA"/>
</dbReference>
<reference evidence="10 11" key="1">
    <citation type="submission" date="2019-03" db="EMBL/GenBank/DDBJ databases">
        <title>Genomic analyses of the natural microbiome of Caenorhabditis elegans.</title>
        <authorList>
            <person name="Samuel B."/>
        </authorList>
    </citation>
    <scope>NUCLEOTIDE SEQUENCE [LARGE SCALE GENOMIC DNA]</scope>
    <source>
        <strain evidence="10 11">JUb102</strain>
    </source>
</reference>
<dbReference type="Pfam" id="PF01850">
    <property type="entry name" value="PIN"/>
    <property type="match status" value="1"/>
</dbReference>
<keyword evidence="10" id="KW-0255">Endonuclease</keyword>
<dbReference type="SUPFAM" id="SSF88723">
    <property type="entry name" value="PIN domain-like"/>
    <property type="match status" value="1"/>
</dbReference>
<keyword evidence="6 8" id="KW-0460">Magnesium</keyword>
<comment type="similarity">
    <text evidence="7 8">Belongs to the PINc/VapC protein family.</text>
</comment>